<feature type="domain" description="Beta-ketoacyl-[acyl-carrier-protein] synthase III N-terminal" evidence="4">
    <location>
        <begin position="114"/>
        <end position="194"/>
    </location>
</feature>
<accession>A0ABT4D7N4</accession>
<protein>
    <submittedName>
        <fullName evidence="5">Ketoacyl-ACP synthase III</fullName>
    </submittedName>
</protein>
<sequence length="334" mass="38174">MTYRNIRLKGIEIYHPKNKVHNSFFIKHFDKEAEKVEKLMEHLGREYRYFGDLNEENALTLAVESSKKVMKAANICPEELDMIVFASDTPEYTFPSNALKINNEIKAKNAHLVYDMNSNCIGMLTAMDVVSRYMKSNNNIKKALVVGSLMISSVIDKNDDLTYPTFADGSAAIILEAVEENESRGFIDSNTFTDSNYHNSFLNPLCGLSKLHKNDVQSRAKQLLWSPFDFSFLATNWKKVITEMLDRYSLQPEEIGHFLFSQFSKPDVEETLKKMNVGLDKYTFVGNEYGYTGVSSPFFALHRALKDNKIKENDYVVFCSVGAGYTMTSILYKF</sequence>
<evidence type="ECO:0000256" key="1">
    <source>
        <dbReference type="ARBA" id="ARBA00022679"/>
    </source>
</evidence>
<dbReference type="InterPro" id="IPR013751">
    <property type="entry name" value="ACP_syn_III_N"/>
</dbReference>
<organism evidence="5 6">
    <name type="scientific">Clostridium brassicae</name>
    <dbReference type="NCBI Taxonomy" id="2999072"/>
    <lineage>
        <taxon>Bacteria</taxon>
        <taxon>Bacillati</taxon>
        <taxon>Bacillota</taxon>
        <taxon>Clostridia</taxon>
        <taxon>Eubacteriales</taxon>
        <taxon>Clostridiaceae</taxon>
        <taxon>Clostridium</taxon>
    </lineage>
</organism>
<dbReference type="CDD" id="cd00830">
    <property type="entry name" value="KAS_III"/>
    <property type="match status" value="1"/>
</dbReference>
<feature type="domain" description="Beta-ketoacyl-[acyl-carrier-protein] synthase III C-terminal" evidence="3">
    <location>
        <begin position="245"/>
        <end position="333"/>
    </location>
</feature>
<proteinExistence type="predicted"/>
<dbReference type="Pfam" id="PF08541">
    <property type="entry name" value="ACP_syn_III_C"/>
    <property type="match status" value="1"/>
</dbReference>
<gene>
    <name evidence="5" type="ORF">OW729_01435</name>
</gene>
<dbReference type="Gene3D" id="3.40.47.10">
    <property type="match status" value="1"/>
</dbReference>
<dbReference type="PANTHER" id="PTHR34069">
    <property type="entry name" value="3-OXOACYL-[ACYL-CARRIER-PROTEIN] SYNTHASE 3"/>
    <property type="match status" value="1"/>
</dbReference>
<dbReference type="EMBL" id="JAPQFJ010000001">
    <property type="protein sequence ID" value="MCY6957261.1"/>
    <property type="molecule type" value="Genomic_DNA"/>
</dbReference>
<evidence type="ECO:0000313" key="5">
    <source>
        <dbReference type="EMBL" id="MCY6957261.1"/>
    </source>
</evidence>
<evidence type="ECO:0000313" key="6">
    <source>
        <dbReference type="Proteomes" id="UP001144612"/>
    </source>
</evidence>
<dbReference type="Proteomes" id="UP001144612">
    <property type="component" value="Unassembled WGS sequence"/>
</dbReference>
<evidence type="ECO:0000259" key="3">
    <source>
        <dbReference type="Pfam" id="PF08541"/>
    </source>
</evidence>
<comment type="caution">
    <text evidence="5">The sequence shown here is derived from an EMBL/GenBank/DDBJ whole genome shotgun (WGS) entry which is preliminary data.</text>
</comment>
<dbReference type="RefSeq" id="WP_268059616.1">
    <property type="nucleotide sequence ID" value="NZ_JAPQFJ010000001.1"/>
</dbReference>
<keyword evidence="1" id="KW-0808">Transferase</keyword>
<dbReference type="InterPro" id="IPR016039">
    <property type="entry name" value="Thiolase-like"/>
</dbReference>
<evidence type="ECO:0000256" key="2">
    <source>
        <dbReference type="ARBA" id="ARBA00023315"/>
    </source>
</evidence>
<dbReference type="InterPro" id="IPR013747">
    <property type="entry name" value="ACP_syn_III_C"/>
</dbReference>
<dbReference type="SUPFAM" id="SSF53901">
    <property type="entry name" value="Thiolase-like"/>
    <property type="match status" value="2"/>
</dbReference>
<dbReference type="Pfam" id="PF08545">
    <property type="entry name" value="ACP_syn_III"/>
    <property type="match status" value="1"/>
</dbReference>
<dbReference type="PANTHER" id="PTHR34069:SF2">
    <property type="entry name" value="BETA-KETOACYL-[ACYL-CARRIER-PROTEIN] SYNTHASE III"/>
    <property type="match status" value="1"/>
</dbReference>
<name>A0ABT4D7N4_9CLOT</name>
<evidence type="ECO:0000259" key="4">
    <source>
        <dbReference type="Pfam" id="PF08545"/>
    </source>
</evidence>
<keyword evidence="6" id="KW-1185">Reference proteome</keyword>
<reference evidence="5" key="1">
    <citation type="submission" date="2022-12" db="EMBL/GenBank/DDBJ databases">
        <title>Clostridium sp. nov., isolated from industrial wastewater.</title>
        <authorList>
            <person name="Jiayan W."/>
        </authorList>
    </citation>
    <scope>NUCLEOTIDE SEQUENCE</scope>
    <source>
        <strain evidence="5">ZC22-4</strain>
    </source>
</reference>
<keyword evidence="2" id="KW-0012">Acyltransferase</keyword>